<keyword evidence="1" id="KW-0812">Transmembrane</keyword>
<evidence type="ECO:0000313" key="3">
    <source>
        <dbReference type="Proteomes" id="UP000697472"/>
    </source>
</evidence>
<organism evidence="2 3">
    <name type="scientific">Streptococcus loxodontisalivarius</name>
    <dbReference type="NCBI Taxonomy" id="1349415"/>
    <lineage>
        <taxon>Bacteria</taxon>
        <taxon>Bacillati</taxon>
        <taxon>Bacillota</taxon>
        <taxon>Bacilli</taxon>
        <taxon>Lactobacillales</taxon>
        <taxon>Streptococcaceae</taxon>
        <taxon>Streptococcus</taxon>
    </lineage>
</organism>
<accession>A0ABS2PSH0</accession>
<dbReference type="EMBL" id="JAFBEH010000012">
    <property type="protein sequence ID" value="MBM7642495.1"/>
    <property type="molecule type" value="Genomic_DNA"/>
</dbReference>
<dbReference type="RefSeq" id="WP_205009336.1">
    <property type="nucleotide sequence ID" value="NZ_JAFBEH010000012.1"/>
</dbReference>
<gene>
    <name evidence="2" type="ORF">JOC28_000792</name>
</gene>
<evidence type="ECO:0000256" key="1">
    <source>
        <dbReference type="SAM" id="Phobius"/>
    </source>
</evidence>
<keyword evidence="1" id="KW-0472">Membrane</keyword>
<dbReference type="Proteomes" id="UP000697472">
    <property type="component" value="Unassembled WGS sequence"/>
</dbReference>
<sequence>MLALKVFVGLGYLAYLLLVFCLIKQHRKLLYPFWLKVSLILILILLALPLGYLSFFIFLFGYNS</sequence>
<feature type="transmembrane region" description="Helical" evidence="1">
    <location>
        <begin position="6"/>
        <end position="23"/>
    </location>
</feature>
<evidence type="ECO:0000313" key="2">
    <source>
        <dbReference type="EMBL" id="MBM7642495.1"/>
    </source>
</evidence>
<name>A0ABS2PSH0_9STRE</name>
<keyword evidence="3" id="KW-1185">Reference proteome</keyword>
<protein>
    <submittedName>
        <fullName evidence="2">Glucan phosphoethanolaminetransferase (Alkaline phosphatase superfamily)</fullName>
    </submittedName>
</protein>
<comment type="caution">
    <text evidence="2">The sequence shown here is derived from an EMBL/GenBank/DDBJ whole genome shotgun (WGS) entry which is preliminary data.</text>
</comment>
<reference evidence="2 3" key="1">
    <citation type="submission" date="2021-01" db="EMBL/GenBank/DDBJ databases">
        <title>Genomic Encyclopedia of Type Strains, Phase IV (KMG-IV): sequencing the most valuable type-strain genomes for metagenomic binning, comparative biology and taxonomic classification.</title>
        <authorList>
            <person name="Goeker M."/>
        </authorList>
    </citation>
    <scope>NUCLEOTIDE SEQUENCE [LARGE SCALE GENOMIC DNA]</scope>
    <source>
        <strain evidence="2 3">DSM 27382</strain>
    </source>
</reference>
<keyword evidence="1" id="KW-1133">Transmembrane helix</keyword>
<proteinExistence type="predicted"/>
<feature type="transmembrane region" description="Helical" evidence="1">
    <location>
        <begin position="35"/>
        <end position="62"/>
    </location>
</feature>